<evidence type="ECO:0000313" key="1">
    <source>
        <dbReference type="EMBL" id="ELQ76233.1"/>
    </source>
</evidence>
<dbReference type="EMBL" id="JH993859">
    <property type="protein sequence ID" value="ELQ76233.1"/>
    <property type="molecule type" value="Genomic_DNA"/>
</dbReference>
<evidence type="ECO:0000313" key="2">
    <source>
        <dbReference type="Proteomes" id="UP000011185"/>
    </source>
</evidence>
<dbReference type="HOGENOM" id="CLU_1038954_0_0_1"/>
<dbReference type="VEuPathDB" id="MicrosporidiaDB:THOM_0794"/>
<gene>
    <name evidence="1" type="ORF">THOM_0794</name>
</gene>
<keyword evidence="2" id="KW-1185">Reference proteome</keyword>
<dbReference type="OMA" id="CILRMIT"/>
<dbReference type="AlphaFoldDB" id="L7JXQ4"/>
<protein>
    <submittedName>
        <fullName evidence="1">Putative Prokaryotic chromosome segregation/condensation protein ScpA protein</fullName>
    </submittedName>
</protein>
<proteinExistence type="predicted"/>
<dbReference type="InParanoid" id="L7JXQ4"/>
<accession>L7JXQ4</accession>
<dbReference type="Proteomes" id="UP000011185">
    <property type="component" value="Unassembled WGS sequence"/>
</dbReference>
<dbReference type="OrthoDB" id="10461102at2759"/>
<sequence>MKLDIIKGSVYKRTIKEDDIGEFIEFFPTYKDELITRVYFLHILSKTTLKFSKILNTEIKRIINNVDGNVLSEKRNIRSKINRKVFDAELEAANNLSVNNSFAEPDCCDIDFDNRNTGDTHIISNDEREIIVYPVYSNRLFKRVKVNLRIFPLKTFSIIQMITDKIIRTLGNIKSFNLIEEIRDNDTCDFVENCDSFEGTHLFSSSLLNSNMMNELEAMNIICFNEKMFGIDREHKVAAFCKLLELLVQNKVTVEQIDCYTNIYVYTR</sequence>
<reference evidence="1 2" key="1">
    <citation type="journal article" date="2012" name="PLoS Pathog.">
        <title>The genome of the obligate intracellular parasite Trachipleistophora hominis: new insights into microsporidian genome dynamics and reductive evolution.</title>
        <authorList>
            <person name="Heinz E."/>
            <person name="Williams T.A."/>
            <person name="Nakjang S."/>
            <person name="Noel C.J."/>
            <person name="Swan D.C."/>
            <person name="Goldberg A.V."/>
            <person name="Harris S.R."/>
            <person name="Weinmaier T."/>
            <person name="Markert S."/>
            <person name="Becher D."/>
            <person name="Bernhardt J."/>
            <person name="Dagan T."/>
            <person name="Hacker C."/>
            <person name="Lucocq J.M."/>
            <person name="Schweder T."/>
            <person name="Rattei T."/>
            <person name="Hall N."/>
            <person name="Hirt R.P."/>
            <person name="Embley T.M."/>
        </authorList>
    </citation>
    <scope>NUCLEOTIDE SEQUENCE [LARGE SCALE GENOMIC DNA]</scope>
</reference>
<name>L7JXQ4_TRAHO</name>
<organism evidence="1 2">
    <name type="scientific">Trachipleistophora hominis</name>
    <name type="common">Microsporidian parasite</name>
    <dbReference type="NCBI Taxonomy" id="72359"/>
    <lineage>
        <taxon>Eukaryota</taxon>
        <taxon>Fungi</taxon>
        <taxon>Fungi incertae sedis</taxon>
        <taxon>Microsporidia</taxon>
        <taxon>Pleistophoridae</taxon>
        <taxon>Trachipleistophora</taxon>
    </lineage>
</organism>